<feature type="transmembrane region" description="Helical" evidence="1">
    <location>
        <begin position="51"/>
        <end position="73"/>
    </location>
</feature>
<dbReference type="AlphaFoldDB" id="A0A3P1VSY4"/>
<comment type="caution">
    <text evidence="2">The sequence shown here is derived from an EMBL/GenBank/DDBJ whole genome shotgun (WGS) entry which is preliminary data.</text>
</comment>
<feature type="transmembrane region" description="Helical" evidence="1">
    <location>
        <begin position="193"/>
        <end position="211"/>
    </location>
</feature>
<keyword evidence="1" id="KW-0812">Transmembrane</keyword>
<feature type="transmembrane region" description="Helical" evidence="1">
    <location>
        <begin position="261"/>
        <end position="285"/>
    </location>
</feature>
<evidence type="ECO:0000313" key="2">
    <source>
        <dbReference type="EMBL" id="RRD37431.1"/>
    </source>
</evidence>
<sequence>MMEWKKDFREQIKELFNNKIFLWIISITIPFSNMAYKIFIAQKFNVPTKYFQINFIEVIFYQIILATLLILYLTISSKSLKFILLLLLLSFEIQFLLKEQFFLLIAIYTLFSFLFFCLVKIEKSLKKYRKLGKCFRINKKLRGYLENYKKIEQDLKNYEKDKKLEKYLKNHNKLREYLKDEKKIQRYSIIKKVIKWSIRIIYIILLSLIFIVLKEFIFKEYQYYLFSKNKIMWFLFIPIIGIIFFYFYDKKNEKSNLENKYSLLDIVYVLNILFYIFVILLKFILMETNYEILYKDDKSNVVITTYEGKYLVMDYDIDEVNELIIYTKKYEFIEINDVEYIEYKNFRDVKIKDVYKFKELIQLPIIINDENYFMFLIKKTK</sequence>
<protein>
    <submittedName>
        <fullName evidence="2">Uncharacterized protein</fullName>
    </submittedName>
</protein>
<gene>
    <name evidence="2" type="ORF">EII28_05190</name>
</gene>
<evidence type="ECO:0000256" key="1">
    <source>
        <dbReference type="SAM" id="Phobius"/>
    </source>
</evidence>
<proteinExistence type="predicted"/>
<keyword evidence="1" id="KW-1133">Transmembrane helix</keyword>
<reference evidence="2" key="1">
    <citation type="submission" date="2018-11" db="EMBL/GenBank/DDBJ databases">
        <title>Genomes From Bacteria Associated with the Canine Oral Cavity: a Test Case for Automated Genome-Based Taxonomic Assignment.</title>
        <authorList>
            <person name="Coil D.A."/>
            <person name="Jospin G."/>
            <person name="Darling A.E."/>
            <person name="Wallis C."/>
            <person name="Davis I.J."/>
            <person name="Harris S."/>
            <person name="Eisen J.A."/>
            <person name="Holcombe L.J."/>
            <person name="O'Flynn C."/>
        </authorList>
    </citation>
    <scope>NUCLEOTIDE SEQUENCE [LARGE SCALE GENOMIC DNA]</scope>
    <source>
        <strain evidence="2">OH5060</strain>
    </source>
</reference>
<name>A0A3P1VSY4_FUSNU</name>
<organism evidence="2">
    <name type="scientific">Fusobacterium nucleatum</name>
    <dbReference type="NCBI Taxonomy" id="851"/>
    <lineage>
        <taxon>Bacteria</taxon>
        <taxon>Fusobacteriati</taxon>
        <taxon>Fusobacteriota</taxon>
        <taxon>Fusobacteriia</taxon>
        <taxon>Fusobacteriales</taxon>
        <taxon>Fusobacteriaceae</taxon>
        <taxon>Fusobacterium</taxon>
    </lineage>
</organism>
<feature type="transmembrane region" description="Helical" evidence="1">
    <location>
        <begin position="20"/>
        <end position="39"/>
    </location>
</feature>
<feature type="transmembrane region" description="Helical" evidence="1">
    <location>
        <begin position="103"/>
        <end position="121"/>
    </location>
</feature>
<feature type="transmembrane region" description="Helical" evidence="1">
    <location>
        <begin position="231"/>
        <end position="249"/>
    </location>
</feature>
<accession>A0A3P1VSY4</accession>
<keyword evidence="1" id="KW-0472">Membrane</keyword>
<dbReference type="EMBL" id="RQZD01000009">
    <property type="protein sequence ID" value="RRD37431.1"/>
    <property type="molecule type" value="Genomic_DNA"/>
</dbReference>
<feature type="transmembrane region" description="Helical" evidence="1">
    <location>
        <begin position="80"/>
        <end position="97"/>
    </location>
</feature>